<feature type="domain" description="Endonuclease/exonuclease/phosphatase" evidence="2">
    <location>
        <begin position="144"/>
        <end position="395"/>
    </location>
</feature>
<keyword evidence="1" id="KW-0732">Signal</keyword>
<feature type="chain" id="PRO_5046106364" description="Endonuclease/exonuclease/phosphatase domain-containing protein" evidence="1">
    <location>
        <begin position="27"/>
        <end position="405"/>
    </location>
</feature>
<gene>
    <name evidence="3" type="ORF">GCM10022263_01790</name>
</gene>
<proteinExistence type="predicted"/>
<evidence type="ECO:0000259" key="2">
    <source>
        <dbReference type="Pfam" id="PF03372"/>
    </source>
</evidence>
<dbReference type="EMBL" id="BAABBB010000003">
    <property type="protein sequence ID" value="GAA3517777.1"/>
    <property type="molecule type" value="Genomic_DNA"/>
</dbReference>
<dbReference type="InterPro" id="IPR005135">
    <property type="entry name" value="Endo/exonuclease/phosphatase"/>
</dbReference>
<evidence type="ECO:0000256" key="1">
    <source>
        <dbReference type="SAM" id="SignalP"/>
    </source>
</evidence>
<organism evidence="3 4">
    <name type="scientific">Nocardioides daeguensis</name>
    <dbReference type="NCBI Taxonomy" id="908359"/>
    <lineage>
        <taxon>Bacteria</taxon>
        <taxon>Bacillati</taxon>
        <taxon>Actinomycetota</taxon>
        <taxon>Actinomycetes</taxon>
        <taxon>Propionibacteriales</taxon>
        <taxon>Nocardioidaceae</taxon>
        <taxon>Nocardioides</taxon>
    </lineage>
</organism>
<feature type="signal peptide" evidence="1">
    <location>
        <begin position="1"/>
        <end position="26"/>
    </location>
</feature>
<dbReference type="Pfam" id="PF03372">
    <property type="entry name" value="Exo_endo_phos"/>
    <property type="match status" value="1"/>
</dbReference>
<evidence type="ECO:0000313" key="4">
    <source>
        <dbReference type="Proteomes" id="UP001500301"/>
    </source>
</evidence>
<evidence type="ECO:0000313" key="3">
    <source>
        <dbReference type="EMBL" id="GAA3517777.1"/>
    </source>
</evidence>
<comment type="caution">
    <text evidence="3">The sequence shown here is derived from an EMBL/GenBank/DDBJ whole genome shotgun (WGS) entry which is preliminary data.</text>
</comment>
<dbReference type="RefSeq" id="WP_218235147.1">
    <property type="nucleotide sequence ID" value="NZ_BAABBB010000003.1"/>
</dbReference>
<name>A0ABP6UQ85_9ACTN</name>
<reference evidence="4" key="1">
    <citation type="journal article" date="2019" name="Int. J. Syst. Evol. Microbiol.">
        <title>The Global Catalogue of Microorganisms (GCM) 10K type strain sequencing project: providing services to taxonomists for standard genome sequencing and annotation.</title>
        <authorList>
            <consortium name="The Broad Institute Genomics Platform"/>
            <consortium name="The Broad Institute Genome Sequencing Center for Infectious Disease"/>
            <person name="Wu L."/>
            <person name="Ma J."/>
        </authorList>
    </citation>
    <scope>NUCLEOTIDE SEQUENCE [LARGE SCALE GENOMIC DNA]</scope>
    <source>
        <strain evidence="4">JCM 17460</strain>
    </source>
</reference>
<accession>A0ABP6UQ85</accession>
<sequence length="405" mass="43487">MRRLLSLLTVLALALGVLSALSPAGAAAQPSAPWVSAQVVAGGSVTVSLDWDYAGSGRYEILVSSAGPDVYPADAISKRMPAGPTHVDVPGLAPGTTYCYAVTLDGRGGPRSCKVTPPVSRAVVPTGTSTTAATFNLGCGSKSNCNGGWKWKKRQKQVVADIDRMNSDIMVFVEAHLAHKYGKKKRWIGKAMAQRGYTLACLTQKNKKRKLYSQTLYVRASVYDVVDAKRNSKGSRFKMFGDRNHGFCRALLQHRASGKQIAVAATHLRNGNADGTRHQETSYVLNQVTGAFPGRPTIVLGDFNSHRGLDRRGQSDAPGQVMAGAGFADASDIAAQLTYPYLNSAHAYKVDPPQSSTWPTHVDRIFVSAGITVPRWDNIAVLNGSKYATPMASDHNPIRATLYIP</sequence>
<keyword evidence="4" id="KW-1185">Reference proteome</keyword>
<dbReference type="Proteomes" id="UP001500301">
    <property type="component" value="Unassembled WGS sequence"/>
</dbReference>
<protein>
    <recommendedName>
        <fullName evidence="2">Endonuclease/exonuclease/phosphatase domain-containing protein</fullName>
    </recommendedName>
</protein>